<protein>
    <submittedName>
        <fullName evidence="1">Uncharacterized protein</fullName>
    </submittedName>
</protein>
<organism evidence="1 2">
    <name type="scientific">Ixodes persulcatus</name>
    <name type="common">Taiga tick</name>
    <dbReference type="NCBI Taxonomy" id="34615"/>
    <lineage>
        <taxon>Eukaryota</taxon>
        <taxon>Metazoa</taxon>
        <taxon>Ecdysozoa</taxon>
        <taxon>Arthropoda</taxon>
        <taxon>Chelicerata</taxon>
        <taxon>Arachnida</taxon>
        <taxon>Acari</taxon>
        <taxon>Parasitiformes</taxon>
        <taxon>Ixodida</taxon>
        <taxon>Ixodoidea</taxon>
        <taxon>Ixodidae</taxon>
        <taxon>Ixodinae</taxon>
        <taxon>Ixodes</taxon>
    </lineage>
</organism>
<proteinExistence type="predicted"/>
<gene>
    <name evidence="1" type="ORF">HPB47_025943</name>
</gene>
<reference evidence="1 2" key="1">
    <citation type="journal article" date="2020" name="Cell">
        <title>Large-Scale Comparative Analyses of Tick Genomes Elucidate Their Genetic Diversity and Vector Capacities.</title>
        <authorList>
            <consortium name="Tick Genome and Microbiome Consortium (TIGMIC)"/>
            <person name="Jia N."/>
            <person name="Wang J."/>
            <person name="Shi W."/>
            <person name="Du L."/>
            <person name="Sun Y."/>
            <person name="Zhan W."/>
            <person name="Jiang J.F."/>
            <person name="Wang Q."/>
            <person name="Zhang B."/>
            <person name="Ji P."/>
            <person name="Bell-Sakyi L."/>
            <person name="Cui X.M."/>
            <person name="Yuan T.T."/>
            <person name="Jiang B.G."/>
            <person name="Yang W.F."/>
            <person name="Lam T.T."/>
            <person name="Chang Q.C."/>
            <person name="Ding S.J."/>
            <person name="Wang X.J."/>
            <person name="Zhu J.G."/>
            <person name="Ruan X.D."/>
            <person name="Zhao L."/>
            <person name="Wei J.T."/>
            <person name="Ye R.Z."/>
            <person name="Que T.C."/>
            <person name="Du C.H."/>
            <person name="Zhou Y.H."/>
            <person name="Cheng J.X."/>
            <person name="Dai P.F."/>
            <person name="Guo W.B."/>
            <person name="Han X.H."/>
            <person name="Huang E.J."/>
            <person name="Li L.F."/>
            <person name="Wei W."/>
            <person name="Gao Y.C."/>
            <person name="Liu J.Z."/>
            <person name="Shao H.Z."/>
            <person name="Wang X."/>
            <person name="Wang C.C."/>
            <person name="Yang T.C."/>
            <person name="Huo Q.B."/>
            <person name="Li W."/>
            <person name="Chen H.Y."/>
            <person name="Chen S.E."/>
            <person name="Zhou L.G."/>
            <person name="Ni X.B."/>
            <person name="Tian J.H."/>
            <person name="Sheng Y."/>
            <person name="Liu T."/>
            <person name="Pan Y.S."/>
            <person name="Xia L.Y."/>
            <person name="Li J."/>
            <person name="Zhao F."/>
            <person name="Cao W.C."/>
        </authorList>
    </citation>
    <scope>NUCLEOTIDE SEQUENCE [LARGE SCALE GENOMIC DNA]</scope>
    <source>
        <strain evidence="1">Iper-2018</strain>
    </source>
</reference>
<feature type="non-terminal residue" evidence="1">
    <location>
        <position position="4263"/>
    </location>
</feature>
<comment type="caution">
    <text evidence="1">The sequence shown here is derived from an EMBL/GenBank/DDBJ whole genome shotgun (WGS) entry which is preliminary data.</text>
</comment>
<sequence>MVVQPPHTWVPPNASPPTFEPITQGGGLLYEGSDAKFQVQVHGNPAPEVVFTRRGMPLRNDPRRQVTYDPATGICCLIIRNLTAEDDGDYNCSAVNCVGEASLTLTIRAAAAAVMRGQMQQMTTVQRTQVVDSRMHLQDGTSPIQYFAGHDQSFRVDTFEYRLLREVEFRDSLLGPEQPEPAVPGVPISAPQIQQRPRNSKLLEGSDATFTVRIAGNPPAKVHWFRNGERLQASQRVTMEQQGSTYILRVHMALPEDAGYYTALAENSQGRVACSAHLVIEAMPKAEEPRQPDPASCVTTETSRTLKPNFVKIPQDQEVTEGKMVRFDVRVTGRPFPDVTWLRNGQPVNDDATHKLLVNEGGLHALMITSASREDAGTWTCVANNKSGECRFEVHLVVIEKEQVVAPKFVERFQSLSVHEGESVTMHCRAVGTPTPRITWQKDGRQIHSQPPDLIIETQDGSSALYLNRARADDSAWYQCTAQNQAGSTATRARLHVKSEPKTHSEPWKLHLPKPSKVIQPERSPPRETIWLRHVERAYQPIRSQDDERAPQKPAFTTHLQNLMLHEGERGHLDARLIPIGDETMVIEWFCNGRAIEASSRVMTTYRFGYVALTLLHVYPEDSGVYVCRATNEAGEATTTATLRCTAQPAIERRPIQEDSVKAIQELEDMEKYSRHLSIDETASLTKPCFIRPLSNKDNLLEGKASLVKLICGNCHFEAQLTPVNDPTMKVEWFLNGQPLTTGKPYVFLVLRWTCSRINCTFSFGYVALNIMSLRCEDSGVYMCRATNAKGDAVSTATLRVKAQATVVRETQHPDGLQKIQHLEDSSHYQRSQMEEVSITQAPKFTQPLQGPTTMSENQSCHFETRLEPMGDADMKVEWFHNGRPLATGHRFKTYFDFGYVALDILYTFPEDTGVFEVRATNRLGADVLRKEVTVQSKAAVDTSTIHEMGMDKIEYLERSGVDHSGYHIEEVSRTKPYFKVPLKDPKGPLREGESVIMECAIEPVQDPTMKVEWFFNGRPLPTGHRFITRYDFGRAYLQILNLVAEDTGQYTLRATNHLGSAHSTSCIKVIGRSGVITESQYPEGWEKIQHLEDHSRYSRQEHEESVITQKPTFSRPLHNVETVEGANVHLECRLQPVGDPTMRVEWYRNSVPIKVGHRFRPAHDFDYVALDILSFYPEDSGIYTCKATSSLGENVTSCSVNCFAKSQLILESQHPEGLQKIQQLEDQSRYRRETFEETTVKTKPSFTSNMTALSLREGQNAHLECRLEPVNDADLRVEWYRNGVSLPIGHRYRPFHDFGYVALNILSLVPEDSGTYTVRATNSLGKAELSTTVLVEGKSSIDTDTQHPEGLQKIQALEGHRQERDTGDLDQSVTTAPVFTSAPKSIVVEEGQKAHLECRLIPVGDPKLKVEWFRNGQPVPAGSRFVEMCNFGFVSLDILATYAEDSGTYTCKATNQLGEAVVSAQLKCAAQKSLILETQNQEAYDKIQQLEAYGQQPKPAFVEELTTQAPVFTQPMNNLNLKENQSAHFECKLIPVGDPNLRVEWFHNGLPLQKASRVNTIHDFGFVALDLSYVKPEDSGTYTCKATNSLGQAVCTATLNVQGSKSLVLDTQHPEGLQKIQQLEELGRYKEEVTHEAPCTSAPMFLTPLQGPNRLSEGQSAHLECRIAPYPDATMKVQWFHNGVELQTGHRFRTIYDFGFCALDILTANAEHSGEYVVQATNALGTARSTAHIHVDAKGGVIIESQQPDALPKIRELEESCGYIRPVQEETIIKDKPNFVRGLYNLDAIQEGQSAHLEATVTPTNDANMKIQWFHNGVEIPLGHRFKTVSDFGFVALDILYAYPEDSGTYMCKATNKLGEAVTTCSIQVLGKSAIVTDTLHEKGLEKIRQLEEYRAPEKAEQVIQLQRPVFTVPLNSVDGLVEGQSAHLECRLEPINDPDLKVQWFFNGVEIRPGHRFRTTHDFGYVALDALYVYAEDSGTYMCKATNKLGEAVTTCNVRAQGLAKIRQMEDEARFKPEVIQEPVTFQRPVFTVPLNNLDNLVEDQRNVHLECRLIPVGDPTLKVEWFFNDTPLMEGTRFHPVHDFGYVALDMDYVRPEDTGVYTCRATNSLGQAVTTCMLKIRPKASILRDSLQPQGYEKIRQMEDLKGQKAPEKPDTVYEKPVFTSHLVGPGEINEGQPARLECRCVPVGDPDLRFHWYVNGVELPKGSRLLANQDFGFVTLDIVSGIAEDSGVYMCKAVNKAGEAVTSTSLRVKGRSGVLLDSHHPEAYKQTQKFEYDSSRIPETWSQEKPKVHPVFVQHLNNIEGAVEGHYIRIEGRIEPTNDEKLKVTWFKNGKTLVMGTRIKPTYDFGLVSLDISSARPDDSGIYTCKATNEVGEAISTCTIKVEGRENIILTSQHPDALPKLRQLEEYVRPDTSVPEPDYEGPVFVTHLNNLEIREGAPAHLECRVEPSKDPTLKIEFLKNNKPLPAGTKYNVNNDFGFVTLDIGHTFPDDSGIYTCRARNAKGEAVTTGSVKVQGKSGVLLDTLHPMGQQGLSKVQELETAYMSRYEPPSEEAEKVFPRPVFVVPLEPNFSVQEGSPVALECKVEPAADPKLKVEWFLNGKPLAPGSRYTVSHDFGFVVLALTDFWGRDAGVYTCRASNDAGEAFTTTTITCLSKRGVQEDTLHPEGRKGLESIQNLEDSLTRAPEVPQEDITGQPPVFTSQFVNLKDLNEGDIAHFEATLTPVGDQTMQVEWFFRGKPLKAGHRIRTVHAFGMVVLEILGAVVEDSGRYTCRAANKWGKAEVTVDLECTDKSKGQRPQFTTQLQNLVGLKEGNSAHMECHLIPVGDPDMKVEWYRNSQPLRDSSRIKTLSDFGYVVMDISFVHAEDSGDYVCVATNKYGSDATKCTIQCEGSGKIFRESLQPQSLDKIAELEGHAAQTRTHAVMEATRLQPPKFVTQLNSITNLSEGQSAHFECQLVPVNDPDLTVEWYFNGQLLRSGHRFRTFHDFGIVILDILYCYGEDSGEWVEGDSAHFECKLVPVGDPNMKVEWFLNGRPLVTGTRVHTIDDFGFVVLDIDWLFPRDSGEFMCRATNRWGSDTTKATLKIKAKKDIIMDSQLPEGMSMDKLRDLEYPVVHEQPQKDEEVVMPRFITQIQPQENLNEGDSAHFECRLEPLNDPKLRVEWYHNGQPLRSGHRFKTTHDFGFVALDVLYVYPEDSGTYVARAVNDVGEDKTQATLKCIGKPRLDYRTQLPKDMKDGVRKIAEMEASWQRTESQEEVPEEQCAPQFIMKPEPQTVVEGEWAKFQCRVMGHPKPRLIWVLNGHTVISGSRYKLTYDGIYHLDIPKSRQYDQGKVEVFARNFCGEAYCFTTLEVRPKHDDYRAVLKHSPRPWYDQDVKSYQKYRHETELQRVFEEKLTPGGTKIDVWKTEASTEGDHQKIKQRLEEEDLEKLKPKVERFKTDSIYYDARTGEKKVETGSQAQYMAKYFETEAEKQQRIGTAPESMVQGREVHVTTQKQTQKEQQGDLEITRKKTLTETLEQEHKGVTKEKRVQGPVQESKAPVFTKKIQPCRVDEGQGAKFQCTFTGQPSPKITWFRENFPIQPSQDFQIVTTDTTSTLIIREVYLEDSGVFSVKAENRGGSAKSSANLVVEERREQRSGVAPPNFTKTIQDVSVKAGKLVRLDAKVSGSKPFDVYWLKTPPTSPKDAPGGDAKPPTVTEPLKPLAVKEGQSAVFRCKIPAVPGAQVKWYRGDQLVKQSRYFRMSQENNLFTLKISEAFPEDEGEYKCVATNPAGTVSTSANLKVIVPELNEVPPSVTPLADLTVPEGSPARFVTSLGGVPPPKVIWVREGHVIKQSRDFQMTQDQGSASLVIRHTYPEDEGVYTCRATNASGQAETSARLTVQRKMPSQEQARAMGPQGRAPEITKQPESRSAKPGHRVTFEASATGSPAPDILWYKDGRPVSSGDGDVVITTTTQEEVTTTTLTINRVTVEDAGRYICVARNCWGRADSTRAILEVKGGKEPPRFIELLEPVAATDGSTVVLRCVVVGSQPIQVKWFQNRRDVKNAQDFQMHYDAQSGLVTLTIMEIYPDDQGLYTCKAFNEYGQDETSAPVTVTDLELLGGVSDVSVQPRFVRPLRPMVFPEGEPARLSVEVHAVPNPDFHWYFEGKVLKSSRDFLVTSEGLKSSLVIAELFPEDSGPYECRAQNTAGRATTSANLHMFPEETTQLRPPTFIRTLVSQTVPEGSPVTFVGEVTSFPDVVSFTWYLNGKAIK</sequence>
<accession>A0AC60Q2G4</accession>
<evidence type="ECO:0000313" key="2">
    <source>
        <dbReference type="Proteomes" id="UP000805193"/>
    </source>
</evidence>
<name>A0AC60Q2G4_IXOPE</name>
<evidence type="ECO:0000313" key="1">
    <source>
        <dbReference type="EMBL" id="KAG0426961.1"/>
    </source>
</evidence>
<keyword evidence="2" id="KW-1185">Reference proteome</keyword>
<dbReference type="EMBL" id="JABSTQ010009669">
    <property type="protein sequence ID" value="KAG0426961.1"/>
    <property type="molecule type" value="Genomic_DNA"/>
</dbReference>
<dbReference type="Proteomes" id="UP000805193">
    <property type="component" value="Unassembled WGS sequence"/>
</dbReference>